<dbReference type="InParanoid" id="I7MER5"/>
<dbReference type="GO" id="GO:0008233">
    <property type="term" value="F:peptidase activity"/>
    <property type="evidence" value="ECO:0007669"/>
    <property type="project" value="UniProtKB-KW"/>
</dbReference>
<dbReference type="EMBL" id="GG662666">
    <property type="protein sequence ID" value="EAR97425.1"/>
    <property type="molecule type" value="Genomic_DNA"/>
</dbReference>
<reference evidence="5" key="1">
    <citation type="journal article" date="2006" name="PLoS Biol.">
        <title>Macronuclear genome sequence of the ciliate Tetrahymena thermophila, a model eukaryote.</title>
        <authorList>
            <person name="Eisen J.A."/>
            <person name="Coyne R.S."/>
            <person name="Wu M."/>
            <person name="Wu D."/>
            <person name="Thiagarajan M."/>
            <person name="Wortman J.R."/>
            <person name="Badger J.H."/>
            <person name="Ren Q."/>
            <person name="Amedeo P."/>
            <person name="Jones K.M."/>
            <person name="Tallon L.J."/>
            <person name="Delcher A.L."/>
            <person name="Salzberg S.L."/>
            <person name="Silva J.C."/>
            <person name="Haas B.J."/>
            <person name="Majoros W.H."/>
            <person name="Farzad M."/>
            <person name="Carlton J.M."/>
            <person name="Smith R.K. Jr."/>
            <person name="Garg J."/>
            <person name="Pearlman R.E."/>
            <person name="Karrer K.M."/>
            <person name="Sun L."/>
            <person name="Manning G."/>
            <person name="Elde N.C."/>
            <person name="Turkewitz A.P."/>
            <person name="Asai D.J."/>
            <person name="Wilkes D.E."/>
            <person name="Wang Y."/>
            <person name="Cai H."/>
            <person name="Collins K."/>
            <person name="Stewart B.A."/>
            <person name="Lee S.R."/>
            <person name="Wilamowska K."/>
            <person name="Weinberg Z."/>
            <person name="Ruzzo W.L."/>
            <person name="Wloga D."/>
            <person name="Gaertig J."/>
            <person name="Frankel J."/>
            <person name="Tsao C.-C."/>
            <person name="Gorovsky M.A."/>
            <person name="Keeling P.J."/>
            <person name="Waller R.F."/>
            <person name="Patron N.J."/>
            <person name="Cherry J.M."/>
            <person name="Stover N.A."/>
            <person name="Krieger C.J."/>
            <person name="del Toro C."/>
            <person name="Ryder H.F."/>
            <person name="Williamson S.C."/>
            <person name="Barbeau R.A."/>
            <person name="Hamilton E.P."/>
            <person name="Orias E."/>
        </authorList>
    </citation>
    <scope>NUCLEOTIDE SEQUENCE [LARGE SCALE GENOMIC DNA]</scope>
    <source>
        <strain evidence="5">SB210</strain>
    </source>
</reference>
<dbReference type="InterPro" id="IPR002933">
    <property type="entry name" value="Peptidase_M20"/>
</dbReference>
<evidence type="ECO:0000256" key="3">
    <source>
        <dbReference type="ARBA" id="ARBA00022801"/>
    </source>
</evidence>
<gene>
    <name evidence="4" type="ORF">TTHERM_00340060</name>
</gene>
<dbReference type="PANTHER" id="PTHR43270:SF4">
    <property type="entry name" value="CARNOSINE DIPEPTIDASE 2, ISOFORM A"/>
    <property type="match status" value="1"/>
</dbReference>
<dbReference type="RefSeq" id="XP_001017670.1">
    <property type="nucleotide sequence ID" value="XM_001017670.1"/>
</dbReference>
<name>I7MER5_TETTS</name>
<evidence type="ECO:0000313" key="4">
    <source>
        <dbReference type="EMBL" id="EAR97425.1"/>
    </source>
</evidence>
<sequence length="481" mass="53604">MDKFNFCSKVQKEAIEKYVEEQFHSNILPALMDFVRIPNLSPAFDPEWETNGTLLKAATFLKDWVLKQDLKNATVEVVQEQGQPPLVFIEVAATDCSNKTVLFYGHYDKQPHFTGWMEGTGPTTPAIIGDCLYGRGCSDDGYAIFASVLSIKACQVLGYGHPKCVITIEGEEETDSAYYMTYLDKLSPRVGTPDFVFCLDSGCSDYKTMWLTTSLRGILEADLTVQVLTEGVHSGDSSGIVPTPFRIITQLLSRIENIENGRIHDAFQVNIPPHRYEEAYRVAEIKQENVYNKFPFHSKMTPTTTNPLEAYLNRTWRAQLSIVGADGLPPAKTAGNVLLPVNTFKLSLRLPPTLDAEKAKHDIKRILEENPPYNSQVICKVHDSAEGWSAPKLHEVLDKSMNAASENFFGKLVECQGEGGSIPLMNDLKRKYPNIQFIVTGILGPHSNAHGPNEMLHIPYTKKIMCCITQILADTSSSFSV</sequence>
<protein>
    <submittedName>
        <fullName evidence="4">M20/M25/M40 family peptidase</fullName>
    </submittedName>
</protein>
<dbReference type="PANTHER" id="PTHR43270">
    <property type="entry name" value="BETA-ALA-HIS DIPEPTIDASE"/>
    <property type="match status" value="1"/>
</dbReference>
<dbReference type="STRING" id="312017.I7MER5"/>
<dbReference type="Gene3D" id="3.40.630.10">
    <property type="entry name" value="Zn peptidases"/>
    <property type="match status" value="1"/>
</dbReference>
<dbReference type="SUPFAM" id="SSF53187">
    <property type="entry name" value="Zn-dependent exopeptidases"/>
    <property type="match status" value="1"/>
</dbReference>
<dbReference type="GO" id="GO:0006508">
    <property type="term" value="P:proteolysis"/>
    <property type="evidence" value="ECO:0007669"/>
    <property type="project" value="UniProtKB-KW"/>
</dbReference>
<proteinExistence type="predicted"/>
<dbReference type="CDD" id="cd05682">
    <property type="entry name" value="M20_dipept_dapE"/>
    <property type="match status" value="1"/>
</dbReference>
<dbReference type="Proteomes" id="UP000009168">
    <property type="component" value="Unassembled WGS sequence"/>
</dbReference>
<accession>I7MER5</accession>
<dbReference type="GeneID" id="7828072"/>
<evidence type="ECO:0000256" key="2">
    <source>
        <dbReference type="ARBA" id="ARBA00022723"/>
    </source>
</evidence>
<evidence type="ECO:0000256" key="1">
    <source>
        <dbReference type="ARBA" id="ARBA00022670"/>
    </source>
</evidence>
<dbReference type="KEGG" id="tet:TTHERM_00340060"/>
<organism evidence="4 5">
    <name type="scientific">Tetrahymena thermophila (strain SB210)</name>
    <dbReference type="NCBI Taxonomy" id="312017"/>
    <lineage>
        <taxon>Eukaryota</taxon>
        <taxon>Sar</taxon>
        <taxon>Alveolata</taxon>
        <taxon>Ciliophora</taxon>
        <taxon>Intramacronucleata</taxon>
        <taxon>Oligohymenophorea</taxon>
        <taxon>Hymenostomatida</taxon>
        <taxon>Tetrahymenina</taxon>
        <taxon>Tetrahymenidae</taxon>
        <taxon>Tetrahymena</taxon>
    </lineage>
</organism>
<dbReference type="Gene3D" id="3.30.70.360">
    <property type="match status" value="1"/>
</dbReference>
<keyword evidence="2" id="KW-0479">Metal-binding</keyword>
<dbReference type="Pfam" id="PF01546">
    <property type="entry name" value="Peptidase_M20"/>
    <property type="match status" value="1"/>
</dbReference>
<keyword evidence="5" id="KW-1185">Reference proteome</keyword>
<dbReference type="eggNOG" id="KOG2276">
    <property type="taxonomic scope" value="Eukaryota"/>
</dbReference>
<dbReference type="InterPro" id="IPR051458">
    <property type="entry name" value="Cyt/Met_Dipeptidase"/>
</dbReference>
<dbReference type="GO" id="GO:0046872">
    <property type="term" value="F:metal ion binding"/>
    <property type="evidence" value="ECO:0007669"/>
    <property type="project" value="UniProtKB-KW"/>
</dbReference>
<dbReference type="HOGENOM" id="CLU_029469_0_0_1"/>
<dbReference type="OMA" id="PFMGLLH"/>
<keyword evidence="1" id="KW-0645">Protease</keyword>
<keyword evidence="3" id="KW-0378">Hydrolase</keyword>
<dbReference type="AlphaFoldDB" id="I7MER5"/>
<evidence type="ECO:0000313" key="5">
    <source>
        <dbReference type="Proteomes" id="UP000009168"/>
    </source>
</evidence>
<dbReference type="OrthoDB" id="7832001at2759"/>